<evidence type="ECO:0000256" key="2">
    <source>
        <dbReference type="SAM" id="MobiDB-lite"/>
    </source>
</evidence>
<evidence type="ECO:0000313" key="5">
    <source>
        <dbReference type="Proteomes" id="UP001530400"/>
    </source>
</evidence>
<evidence type="ECO:0000313" key="4">
    <source>
        <dbReference type="EMBL" id="KAL3781338.1"/>
    </source>
</evidence>
<feature type="signal peptide" evidence="3">
    <location>
        <begin position="1"/>
        <end position="18"/>
    </location>
</feature>
<dbReference type="InterPro" id="IPR051848">
    <property type="entry name" value="PGIP"/>
</dbReference>
<dbReference type="InterPro" id="IPR001611">
    <property type="entry name" value="Leu-rich_rpt"/>
</dbReference>
<dbReference type="PANTHER" id="PTHR48059">
    <property type="entry name" value="POLYGALACTURONASE INHIBITOR 1"/>
    <property type="match status" value="1"/>
</dbReference>
<sequence>MVSFKLAALLLVLTTINAKQTSIRGNNPLKAKGDVEDVEFWTRMMQIASMPESERPTRRPSTKPSSRPSPNASRRYVSSSGIFLHLSITCLTTIVNFSILSRPTPNQVTPQPTEIDTPEPTPAPSVVTPEPATPVPSPAPSNITPEPSLASTPEPSVSTPEPSISTAEPSPVPSLKPITPIPSPLPSPMPSVPITPEPSPAPSRATPAPTFPCNLTPEERAEQLRQLYSAFSDSALFDDPFTPQAQALDWITNLDTLQICPDDNSCQPLQRYILATFYFATNGGGWAQCNAPDDFNDPASIREANNNCERVVTPFAVPNQRVGDSSSDAWLTPSNECEWGGVACWGADTPNLNLCVDQLDFENDGIAGTLVDELGALDTMRFFILEQGGITGNIPTTFGLLERLLILDLDFNSVEGQLPNEIYGLSSLQQLDLNDNLLTGTLSTLIGELNLLTFFQIDHNDISGTIPTEMGQLDNLVIAFLSDTLLTGSMPDEVCANRNTTTPPGNLGVLVTDCAGNPPQLECNCCSSCAGEGN</sequence>
<keyword evidence="5" id="KW-1185">Reference proteome</keyword>
<comment type="caution">
    <text evidence="4">The sequence shown here is derived from an EMBL/GenBank/DDBJ whole genome shotgun (WGS) entry which is preliminary data.</text>
</comment>
<dbReference type="InterPro" id="IPR032675">
    <property type="entry name" value="LRR_dom_sf"/>
</dbReference>
<accession>A0ABD3P1I2</accession>
<proteinExistence type="predicted"/>
<feature type="compositionally biased region" description="Low complexity" evidence="2">
    <location>
        <begin position="62"/>
        <end position="75"/>
    </location>
</feature>
<dbReference type="Gene3D" id="3.80.10.10">
    <property type="entry name" value="Ribonuclease Inhibitor"/>
    <property type="match status" value="1"/>
</dbReference>
<dbReference type="Proteomes" id="UP001530400">
    <property type="component" value="Unassembled WGS sequence"/>
</dbReference>
<feature type="region of interest" description="Disordered" evidence="2">
    <location>
        <begin position="47"/>
        <end position="75"/>
    </location>
</feature>
<feature type="compositionally biased region" description="Pro residues" evidence="2">
    <location>
        <begin position="170"/>
        <end position="201"/>
    </location>
</feature>
<evidence type="ECO:0008006" key="6">
    <source>
        <dbReference type="Google" id="ProtNLM"/>
    </source>
</evidence>
<evidence type="ECO:0000256" key="1">
    <source>
        <dbReference type="ARBA" id="ARBA00004196"/>
    </source>
</evidence>
<protein>
    <recommendedName>
        <fullName evidence="6">L domain-like protein</fullName>
    </recommendedName>
</protein>
<evidence type="ECO:0000256" key="3">
    <source>
        <dbReference type="SAM" id="SignalP"/>
    </source>
</evidence>
<organism evidence="4 5">
    <name type="scientific">Cyclotella atomus</name>
    <dbReference type="NCBI Taxonomy" id="382360"/>
    <lineage>
        <taxon>Eukaryota</taxon>
        <taxon>Sar</taxon>
        <taxon>Stramenopiles</taxon>
        <taxon>Ochrophyta</taxon>
        <taxon>Bacillariophyta</taxon>
        <taxon>Coscinodiscophyceae</taxon>
        <taxon>Thalassiosirophycidae</taxon>
        <taxon>Stephanodiscales</taxon>
        <taxon>Stephanodiscaceae</taxon>
        <taxon>Cyclotella</taxon>
    </lineage>
</organism>
<dbReference type="PRINTS" id="PR01217">
    <property type="entry name" value="PRICHEXTENSN"/>
</dbReference>
<dbReference type="AlphaFoldDB" id="A0ABD3P1I2"/>
<gene>
    <name evidence="4" type="ORF">ACHAWO_012766</name>
</gene>
<feature type="compositionally biased region" description="Polar residues" evidence="2">
    <location>
        <begin position="102"/>
        <end position="114"/>
    </location>
</feature>
<dbReference type="PANTHER" id="PTHR48059:SF30">
    <property type="entry name" value="OS06G0587000 PROTEIN"/>
    <property type="match status" value="1"/>
</dbReference>
<dbReference type="Pfam" id="PF00560">
    <property type="entry name" value="LRR_1"/>
    <property type="match status" value="1"/>
</dbReference>
<feature type="region of interest" description="Disordered" evidence="2">
    <location>
        <begin position="102"/>
        <end position="210"/>
    </location>
</feature>
<dbReference type="EMBL" id="JALLPJ020000850">
    <property type="protein sequence ID" value="KAL3781338.1"/>
    <property type="molecule type" value="Genomic_DNA"/>
</dbReference>
<feature type="chain" id="PRO_5044838952" description="L domain-like protein" evidence="3">
    <location>
        <begin position="19"/>
        <end position="534"/>
    </location>
</feature>
<feature type="compositionally biased region" description="Low complexity" evidence="2">
    <location>
        <begin position="151"/>
        <end position="166"/>
    </location>
</feature>
<name>A0ABD3P1I2_9STRA</name>
<dbReference type="SUPFAM" id="SSF52058">
    <property type="entry name" value="L domain-like"/>
    <property type="match status" value="1"/>
</dbReference>
<reference evidence="4 5" key="1">
    <citation type="submission" date="2024-10" db="EMBL/GenBank/DDBJ databases">
        <title>Updated reference genomes for cyclostephanoid diatoms.</title>
        <authorList>
            <person name="Roberts W.R."/>
            <person name="Alverson A.J."/>
        </authorList>
    </citation>
    <scope>NUCLEOTIDE SEQUENCE [LARGE SCALE GENOMIC DNA]</scope>
    <source>
        <strain evidence="4 5">AJA010-31</strain>
    </source>
</reference>
<keyword evidence="3" id="KW-0732">Signal</keyword>
<comment type="subcellular location">
    <subcellularLocation>
        <location evidence="1">Cell envelope</location>
    </subcellularLocation>
</comment>